<sequence>MADTLRKSLDLRAACIRRYFPDVLANAAEFIAYADVVEPELDIVIQNLVDNALNTFVLDIDERGARRWEEMLKLTPAVGATLDERRQQILAKINAQLPYTIRNFQKMLNATFGEGVVTVSVDHDKYAEWLSIAPGENIDQDFLTTYARQVTPANLTLNLRTDHAVTASIRHGGAAITYEYITIGG</sequence>
<dbReference type="AlphaFoldDB" id="A0A841R1P3"/>
<reference evidence="1 2" key="1">
    <citation type="submission" date="2020-08" db="EMBL/GenBank/DDBJ databases">
        <title>Genomic Encyclopedia of Type Strains, Phase IV (KMG-IV): sequencing the most valuable type-strain genomes for metagenomic binning, comparative biology and taxonomic classification.</title>
        <authorList>
            <person name="Goeker M."/>
        </authorList>
    </citation>
    <scope>NUCLEOTIDE SEQUENCE [LARGE SCALE GENOMIC DNA]</scope>
    <source>
        <strain evidence="1 2">DSM 21255</strain>
    </source>
</reference>
<name>A0A841R1P3_9FIRM</name>
<gene>
    <name evidence="1" type="ORF">HNR45_000032</name>
</gene>
<protein>
    <submittedName>
        <fullName evidence="1">Uncharacterized protein YmfQ (DUF2313 family)</fullName>
    </submittedName>
</protein>
<proteinExistence type="predicted"/>
<dbReference type="InterPro" id="IPR018755">
    <property type="entry name" value="Phage_Mu_Gp48"/>
</dbReference>
<dbReference type="Proteomes" id="UP000591941">
    <property type="component" value="Unassembled WGS sequence"/>
</dbReference>
<accession>A0A841R1P3</accession>
<keyword evidence="2" id="KW-1185">Reference proteome</keyword>
<dbReference type="OrthoDB" id="1851194at2"/>
<dbReference type="Pfam" id="PF10076">
    <property type="entry name" value="Phage_Mu_Gp48"/>
    <property type="match status" value="1"/>
</dbReference>
<organism evidence="1 2">
    <name type="scientific">Negativicoccus succinicivorans</name>
    <dbReference type="NCBI Taxonomy" id="620903"/>
    <lineage>
        <taxon>Bacteria</taxon>
        <taxon>Bacillati</taxon>
        <taxon>Bacillota</taxon>
        <taxon>Negativicutes</taxon>
        <taxon>Veillonellales</taxon>
        <taxon>Veillonellaceae</taxon>
        <taxon>Negativicoccus</taxon>
    </lineage>
</organism>
<dbReference type="GeneID" id="93485320"/>
<evidence type="ECO:0000313" key="1">
    <source>
        <dbReference type="EMBL" id="MBB6477010.1"/>
    </source>
</evidence>
<comment type="caution">
    <text evidence="1">The sequence shown here is derived from an EMBL/GenBank/DDBJ whole genome shotgun (WGS) entry which is preliminary data.</text>
</comment>
<dbReference type="EMBL" id="JACHHI010000001">
    <property type="protein sequence ID" value="MBB6477010.1"/>
    <property type="molecule type" value="Genomic_DNA"/>
</dbReference>
<dbReference type="RefSeq" id="WP_159822150.1">
    <property type="nucleotide sequence ID" value="NZ_CABWNB010000001.1"/>
</dbReference>
<evidence type="ECO:0000313" key="2">
    <source>
        <dbReference type="Proteomes" id="UP000591941"/>
    </source>
</evidence>